<organism evidence="3 4">
    <name type="scientific">Mycena pura</name>
    <dbReference type="NCBI Taxonomy" id="153505"/>
    <lineage>
        <taxon>Eukaryota</taxon>
        <taxon>Fungi</taxon>
        <taxon>Dikarya</taxon>
        <taxon>Basidiomycota</taxon>
        <taxon>Agaricomycotina</taxon>
        <taxon>Agaricomycetes</taxon>
        <taxon>Agaricomycetidae</taxon>
        <taxon>Agaricales</taxon>
        <taxon>Marasmiineae</taxon>
        <taxon>Mycenaceae</taxon>
        <taxon>Mycena</taxon>
    </lineage>
</organism>
<evidence type="ECO:0000256" key="2">
    <source>
        <dbReference type="SAM" id="SignalP"/>
    </source>
</evidence>
<evidence type="ECO:0000313" key="3">
    <source>
        <dbReference type="EMBL" id="KAJ7205560.1"/>
    </source>
</evidence>
<evidence type="ECO:0000256" key="1">
    <source>
        <dbReference type="SAM" id="MobiDB-lite"/>
    </source>
</evidence>
<dbReference type="AlphaFoldDB" id="A0AAD6VCC0"/>
<comment type="caution">
    <text evidence="3">The sequence shown here is derived from an EMBL/GenBank/DDBJ whole genome shotgun (WGS) entry which is preliminary data.</text>
</comment>
<feature type="region of interest" description="Disordered" evidence="1">
    <location>
        <begin position="32"/>
        <end position="65"/>
    </location>
</feature>
<feature type="signal peptide" evidence="2">
    <location>
        <begin position="1"/>
        <end position="34"/>
    </location>
</feature>
<protein>
    <recommendedName>
        <fullName evidence="5">Secreted protein</fullName>
    </recommendedName>
</protein>
<feature type="compositionally biased region" description="Polar residues" evidence="1">
    <location>
        <begin position="33"/>
        <end position="44"/>
    </location>
</feature>
<evidence type="ECO:0000313" key="4">
    <source>
        <dbReference type="Proteomes" id="UP001219525"/>
    </source>
</evidence>
<name>A0AAD6VCC0_9AGAR</name>
<gene>
    <name evidence="3" type="ORF">GGX14DRAFT_568895</name>
</gene>
<dbReference type="Proteomes" id="UP001219525">
    <property type="component" value="Unassembled WGS sequence"/>
</dbReference>
<evidence type="ECO:0008006" key="5">
    <source>
        <dbReference type="Google" id="ProtNLM"/>
    </source>
</evidence>
<dbReference type="EMBL" id="JARJCW010000043">
    <property type="protein sequence ID" value="KAJ7205560.1"/>
    <property type="molecule type" value="Genomic_DNA"/>
</dbReference>
<sequence length="371" mass="40734">MPVSRLRLRLRLRLSTWLARVALLTLCIPSPGSARTRSEGSSQCRAARSVPAPPHSHPTSEDARRAGQSHISALAHCLRLILSLSLPCTHPDLGRPRRTGSAAERYISVLSALTIAMNVAPHSVHVTSQEMCAPPSGLRFCVPNCLAAVLSCVSSRSRHDHAAAVEFSSVIYLPNCPPSPKRCSPAAHESRRPGIAERVHRFHSRVLGRGTTVPPPLSPSWFSAIWALLNLARFFVNYFIEPWLVDFAAGPVVPLALSANLREPCHAPRSVEAQHGRRRLSDDLHADLHAQARAALRYDSDDHARCSLRTRAAREPARSCRIRIERARIRDVGCCGNLLSTHLDAGSLRRCLCSMYVPPSSFSMDKSNIPD</sequence>
<reference evidence="3" key="1">
    <citation type="submission" date="2023-03" db="EMBL/GenBank/DDBJ databases">
        <title>Massive genome expansion in bonnet fungi (Mycena s.s.) driven by repeated elements and novel gene families across ecological guilds.</title>
        <authorList>
            <consortium name="Lawrence Berkeley National Laboratory"/>
            <person name="Harder C.B."/>
            <person name="Miyauchi S."/>
            <person name="Viragh M."/>
            <person name="Kuo A."/>
            <person name="Thoen E."/>
            <person name="Andreopoulos B."/>
            <person name="Lu D."/>
            <person name="Skrede I."/>
            <person name="Drula E."/>
            <person name="Henrissat B."/>
            <person name="Morin E."/>
            <person name="Kohler A."/>
            <person name="Barry K."/>
            <person name="LaButti K."/>
            <person name="Morin E."/>
            <person name="Salamov A."/>
            <person name="Lipzen A."/>
            <person name="Mereny Z."/>
            <person name="Hegedus B."/>
            <person name="Baldrian P."/>
            <person name="Stursova M."/>
            <person name="Weitz H."/>
            <person name="Taylor A."/>
            <person name="Grigoriev I.V."/>
            <person name="Nagy L.G."/>
            <person name="Martin F."/>
            <person name="Kauserud H."/>
        </authorList>
    </citation>
    <scope>NUCLEOTIDE SEQUENCE</scope>
    <source>
        <strain evidence="3">9144</strain>
    </source>
</reference>
<keyword evidence="2" id="KW-0732">Signal</keyword>
<keyword evidence="4" id="KW-1185">Reference proteome</keyword>
<feature type="chain" id="PRO_5042007940" description="Secreted protein" evidence="2">
    <location>
        <begin position="35"/>
        <end position="371"/>
    </location>
</feature>
<accession>A0AAD6VCC0</accession>
<proteinExistence type="predicted"/>